<feature type="transmembrane region" description="Helical" evidence="6">
    <location>
        <begin position="234"/>
        <end position="258"/>
    </location>
</feature>
<feature type="transmembrane region" description="Helical" evidence="6">
    <location>
        <begin position="101"/>
        <end position="119"/>
    </location>
</feature>
<organism evidence="7 8">
    <name type="scientific">Mobilicoccus caccae</name>
    <dbReference type="NCBI Taxonomy" id="1859295"/>
    <lineage>
        <taxon>Bacteria</taxon>
        <taxon>Bacillati</taxon>
        <taxon>Actinomycetota</taxon>
        <taxon>Actinomycetes</taxon>
        <taxon>Micrococcales</taxon>
        <taxon>Dermatophilaceae</taxon>
        <taxon>Mobilicoccus</taxon>
    </lineage>
</organism>
<keyword evidence="8" id="KW-1185">Reference proteome</keyword>
<evidence type="ECO:0000256" key="6">
    <source>
        <dbReference type="RuleBase" id="RU363041"/>
    </source>
</evidence>
<feature type="transmembrane region" description="Helical" evidence="6">
    <location>
        <begin position="176"/>
        <end position="200"/>
    </location>
</feature>
<accession>A0ABQ6IV09</accession>
<dbReference type="PANTHER" id="PTHR43701">
    <property type="entry name" value="MEMBRANE TRANSPORTER PROTEIN MJ0441-RELATED"/>
    <property type="match status" value="1"/>
</dbReference>
<dbReference type="RefSeq" id="WP_284304713.1">
    <property type="nucleotide sequence ID" value="NZ_BSUO01000001.1"/>
</dbReference>
<sequence length="315" mass="31335">MIDHLLSALAGFGAQLVDGALGMGYGITATSLLLTAGFAPALASASVNFAQLGTTLTSGASHWRVGNVDWRIVRRLALPGGIGSLVGAMVLSSLSTAAARPVMAVLLIVLGAGVILRFATRRPGSQPAGAAWAAQRRFLGPLGLVGGFVNATGGGGWGPVVTSALLSTGPVPPRKVIGSVSASEFVVTVCASVGFVLGLGLTGLQWGTILALMLGGVLAAPIAALLAGRLPAQILGVTVGTLIVALNLGPALAVIGVAGPLAQLLHLVTIAGCLVLVAITATRHAVAVRRGDVVVSDREESEPASSARPLNEPVG</sequence>
<evidence type="ECO:0000256" key="5">
    <source>
        <dbReference type="ARBA" id="ARBA00023136"/>
    </source>
</evidence>
<dbReference type="Pfam" id="PF01925">
    <property type="entry name" value="TauE"/>
    <property type="match status" value="1"/>
</dbReference>
<feature type="transmembrane region" description="Helical" evidence="6">
    <location>
        <begin position="206"/>
        <end position="227"/>
    </location>
</feature>
<dbReference type="EMBL" id="BSUO01000001">
    <property type="protein sequence ID" value="GMA41128.1"/>
    <property type="molecule type" value="Genomic_DNA"/>
</dbReference>
<dbReference type="PANTHER" id="PTHR43701:SF12">
    <property type="entry name" value="MEMBRANE TRANSPORTER PROTEIN YTNM-RELATED"/>
    <property type="match status" value="1"/>
</dbReference>
<dbReference type="Proteomes" id="UP001157126">
    <property type="component" value="Unassembled WGS sequence"/>
</dbReference>
<feature type="transmembrane region" description="Helical" evidence="6">
    <location>
        <begin position="76"/>
        <end position="95"/>
    </location>
</feature>
<keyword evidence="5 6" id="KW-0472">Membrane</keyword>
<dbReference type="InterPro" id="IPR002781">
    <property type="entry name" value="TM_pro_TauE-like"/>
</dbReference>
<protein>
    <recommendedName>
        <fullName evidence="6">Probable membrane transporter protein</fullName>
    </recommendedName>
</protein>
<reference evidence="8" key="1">
    <citation type="journal article" date="2019" name="Int. J. Syst. Evol. Microbiol.">
        <title>The Global Catalogue of Microorganisms (GCM) 10K type strain sequencing project: providing services to taxonomists for standard genome sequencing and annotation.</title>
        <authorList>
            <consortium name="The Broad Institute Genomics Platform"/>
            <consortium name="The Broad Institute Genome Sequencing Center for Infectious Disease"/>
            <person name="Wu L."/>
            <person name="Ma J."/>
        </authorList>
    </citation>
    <scope>NUCLEOTIDE SEQUENCE [LARGE SCALE GENOMIC DNA]</scope>
    <source>
        <strain evidence="8">NBRC 113072</strain>
    </source>
</reference>
<comment type="caution">
    <text evidence="7">The sequence shown here is derived from an EMBL/GenBank/DDBJ whole genome shotgun (WGS) entry which is preliminary data.</text>
</comment>
<gene>
    <name evidence="7" type="ORF">GCM10025883_31730</name>
</gene>
<comment type="similarity">
    <text evidence="2 6">Belongs to the 4-toluene sulfonate uptake permease (TSUP) (TC 2.A.102) family.</text>
</comment>
<feature type="transmembrane region" description="Helical" evidence="6">
    <location>
        <begin position="264"/>
        <end position="281"/>
    </location>
</feature>
<evidence type="ECO:0000256" key="1">
    <source>
        <dbReference type="ARBA" id="ARBA00004141"/>
    </source>
</evidence>
<keyword evidence="4 6" id="KW-1133">Transmembrane helix</keyword>
<evidence type="ECO:0000313" key="7">
    <source>
        <dbReference type="EMBL" id="GMA41128.1"/>
    </source>
</evidence>
<evidence type="ECO:0000256" key="3">
    <source>
        <dbReference type="ARBA" id="ARBA00022692"/>
    </source>
</evidence>
<proteinExistence type="inferred from homology"/>
<dbReference type="InterPro" id="IPR051598">
    <property type="entry name" value="TSUP/Inactive_protease-like"/>
</dbReference>
<evidence type="ECO:0000256" key="4">
    <source>
        <dbReference type="ARBA" id="ARBA00022989"/>
    </source>
</evidence>
<evidence type="ECO:0000256" key="2">
    <source>
        <dbReference type="ARBA" id="ARBA00009142"/>
    </source>
</evidence>
<keyword evidence="6" id="KW-1003">Cell membrane</keyword>
<comment type="subcellular location">
    <subcellularLocation>
        <location evidence="6">Cell membrane</location>
        <topology evidence="6">Multi-pass membrane protein</topology>
    </subcellularLocation>
    <subcellularLocation>
        <location evidence="1">Membrane</location>
        <topology evidence="1">Multi-pass membrane protein</topology>
    </subcellularLocation>
</comment>
<keyword evidence="3 6" id="KW-0812">Transmembrane</keyword>
<name>A0ABQ6IV09_9MICO</name>
<evidence type="ECO:0000313" key="8">
    <source>
        <dbReference type="Proteomes" id="UP001157126"/>
    </source>
</evidence>